<keyword evidence="2" id="KW-1185">Reference proteome</keyword>
<dbReference type="Proteomes" id="UP001182220">
    <property type="component" value="Segment"/>
</dbReference>
<protein>
    <submittedName>
        <fullName evidence="1">Uncharacterized protein</fullName>
    </submittedName>
</protein>
<proteinExistence type="predicted"/>
<gene>
    <name evidence="1" type="ORF">YpEc11_01</name>
</gene>
<reference evidence="1" key="1">
    <citation type="submission" date="2023-04" db="EMBL/GenBank/DDBJ databases">
        <title>The Enterobacteriaceae - specific Podoviridae bacteriophages show lytic activity to Yersinia pestis: characterization and application potential.</title>
        <authorList>
            <person name="Suladze T."/>
            <person name="Gorge O."/>
            <person name="Kusradze I."/>
            <person name="Valade E."/>
            <person name="Jaiani E."/>
            <person name="Darsavelidze M."/>
            <person name="Elizbarashvili M."/>
            <person name="Janelidze N."/>
            <person name="Tediashvili M."/>
        </authorList>
    </citation>
    <scope>NUCLEOTIDE SEQUENCE</scope>
</reference>
<organism evidence="1 2">
    <name type="scientific">Yersinia phage vB_YpEc11</name>
    <dbReference type="NCBI Taxonomy" id="3056113"/>
    <lineage>
        <taxon>Viruses</taxon>
        <taxon>Duplodnaviria</taxon>
        <taxon>Heunggongvirae</taxon>
        <taxon>Uroviricota</taxon>
        <taxon>Caudoviricetes</taxon>
        <taxon>Autographivirales</taxon>
        <taxon>Autotranscriptaviridae</taxon>
        <taxon>Studiervirinae</taxon>
        <taxon>Helsettvirus</taxon>
        <taxon>Helsettvirus YpEc11</taxon>
    </lineage>
</organism>
<accession>A0AA51Z359</accession>
<evidence type="ECO:0000313" key="2">
    <source>
        <dbReference type="Proteomes" id="UP001182220"/>
    </source>
</evidence>
<evidence type="ECO:0000313" key="1">
    <source>
        <dbReference type="EMBL" id="WMX18713.1"/>
    </source>
</evidence>
<name>A0AA51Z359_9CAUD</name>
<dbReference type="EMBL" id="OQ828306">
    <property type="protein sequence ID" value="WMX18713.1"/>
    <property type="molecule type" value="Genomic_DNA"/>
</dbReference>
<sequence length="115" mass="12985">MITTNSHLKVNTMTTTTAIKSINASQLKALHEKFDPSSLFFDRDTMKFFGDTMSNFAVIVDTCYDWYNKIDDVPCYKLVRKSTTRKGAPSGCLRRFGLDGEMLFCVGASKENPHD</sequence>